<comment type="caution">
    <text evidence="2">The sequence shown here is derived from an EMBL/GenBank/DDBJ whole genome shotgun (WGS) entry which is preliminary data.</text>
</comment>
<gene>
    <name evidence="2" type="ORF">FHX81_2539</name>
</gene>
<dbReference type="AlphaFoldDB" id="A0A543JBN6"/>
<reference evidence="2 3" key="1">
    <citation type="submission" date="2019-06" db="EMBL/GenBank/DDBJ databases">
        <title>Sequencing the genomes of 1000 actinobacteria strains.</title>
        <authorList>
            <person name="Klenk H.-P."/>
        </authorList>
    </citation>
    <scope>NUCLEOTIDE SEQUENCE [LARGE SCALE GENOMIC DNA]</scope>
    <source>
        <strain evidence="2 3">DSM 45456</strain>
    </source>
</reference>
<keyword evidence="3" id="KW-1185">Reference proteome</keyword>
<protein>
    <submittedName>
        <fullName evidence="2">Uncharacterized protein</fullName>
    </submittedName>
</protein>
<dbReference type="Proteomes" id="UP000316628">
    <property type="component" value="Unassembled WGS sequence"/>
</dbReference>
<dbReference type="EMBL" id="VFPP01000001">
    <property type="protein sequence ID" value="TQM80211.1"/>
    <property type="molecule type" value="Genomic_DNA"/>
</dbReference>
<evidence type="ECO:0000313" key="2">
    <source>
        <dbReference type="EMBL" id="TQM80211.1"/>
    </source>
</evidence>
<evidence type="ECO:0000313" key="3">
    <source>
        <dbReference type="Proteomes" id="UP000316628"/>
    </source>
</evidence>
<sequence>MSSLSESEPTPPPPQTSAAPLAGGGTEVPAAQVDSGALGHQEPVWTSADARTIRVTGEEGGCDRVRAEVTAQSGDQVLITLVTTKYSESAACTADIRHVPLDVTLDAPLGQRRILLETREESA</sequence>
<organism evidence="2 3">
    <name type="scientific">Saccharothrix saharensis</name>
    <dbReference type="NCBI Taxonomy" id="571190"/>
    <lineage>
        <taxon>Bacteria</taxon>
        <taxon>Bacillati</taxon>
        <taxon>Actinomycetota</taxon>
        <taxon>Actinomycetes</taxon>
        <taxon>Pseudonocardiales</taxon>
        <taxon>Pseudonocardiaceae</taxon>
        <taxon>Saccharothrix</taxon>
    </lineage>
</organism>
<proteinExistence type="predicted"/>
<accession>A0A543JBN6</accession>
<name>A0A543JBN6_9PSEU</name>
<feature type="region of interest" description="Disordered" evidence="1">
    <location>
        <begin position="1"/>
        <end position="52"/>
    </location>
</feature>
<evidence type="ECO:0000256" key="1">
    <source>
        <dbReference type="SAM" id="MobiDB-lite"/>
    </source>
</evidence>